<evidence type="ECO:0008006" key="3">
    <source>
        <dbReference type="Google" id="ProtNLM"/>
    </source>
</evidence>
<name>A0A846Y578_9NOCA</name>
<evidence type="ECO:0000313" key="1">
    <source>
        <dbReference type="EMBL" id="NKY54363.1"/>
    </source>
</evidence>
<dbReference type="AlphaFoldDB" id="A0A846Y578"/>
<accession>A0A846Y578</accession>
<protein>
    <recommendedName>
        <fullName evidence="3">NIPSNAP domain-containing protein</fullName>
    </recommendedName>
</protein>
<dbReference type="Proteomes" id="UP000565711">
    <property type="component" value="Unassembled WGS sequence"/>
</dbReference>
<dbReference type="RefSeq" id="WP_067881108.1">
    <property type="nucleotide sequence ID" value="NZ_JAAXOP010000028.1"/>
</dbReference>
<comment type="caution">
    <text evidence="1">The sequence shown here is derived from an EMBL/GenBank/DDBJ whole genome shotgun (WGS) entry which is preliminary data.</text>
</comment>
<evidence type="ECO:0000313" key="2">
    <source>
        <dbReference type="Proteomes" id="UP000565711"/>
    </source>
</evidence>
<reference evidence="1 2" key="1">
    <citation type="submission" date="2020-04" db="EMBL/GenBank/DDBJ databases">
        <title>MicrobeNet Type strains.</title>
        <authorList>
            <person name="Nicholson A.C."/>
        </authorList>
    </citation>
    <scope>NUCLEOTIDE SEQUENCE [LARGE SCALE GENOMIC DNA]</scope>
    <source>
        <strain evidence="1 2">JCM 12354</strain>
    </source>
</reference>
<keyword evidence="2" id="KW-1185">Reference proteome</keyword>
<proteinExistence type="predicted"/>
<gene>
    <name evidence="1" type="ORF">HGA08_29685</name>
</gene>
<organism evidence="1 2">
    <name type="scientific">Nocardia vermiculata</name>
    <dbReference type="NCBI Taxonomy" id="257274"/>
    <lineage>
        <taxon>Bacteria</taxon>
        <taxon>Bacillati</taxon>
        <taxon>Actinomycetota</taxon>
        <taxon>Actinomycetes</taxon>
        <taxon>Mycobacteriales</taxon>
        <taxon>Nocardiaceae</taxon>
        <taxon>Nocardia</taxon>
    </lineage>
</organism>
<sequence>MSDSTIYIIDRIVLEPGRARAFIDAYLDEYAPGARERGLTLERVLVSPPAWIDSEPNTLTITWTVDGPREWWAAAVKGRHDPGPAQWWDSVSPMIIERTRSMAAAADAVEGLCDV</sequence>
<dbReference type="EMBL" id="JAAXOP010000028">
    <property type="protein sequence ID" value="NKY54363.1"/>
    <property type="molecule type" value="Genomic_DNA"/>
</dbReference>